<dbReference type="Proteomes" id="UP000310200">
    <property type="component" value="Unassembled WGS sequence"/>
</dbReference>
<dbReference type="AlphaFoldDB" id="A0A4S2KX78"/>
<organism evidence="1 2">
    <name type="scientific">Temnothorax longispinosus</name>
    <dbReference type="NCBI Taxonomy" id="300112"/>
    <lineage>
        <taxon>Eukaryota</taxon>
        <taxon>Metazoa</taxon>
        <taxon>Ecdysozoa</taxon>
        <taxon>Arthropoda</taxon>
        <taxon>Hexapoda</taxon>
        <taxon>Insecta</taxon>
        <taxon>Pterygota</taxon>
        <taxon>Neoptera</taxon>
        <taxon>Endopterygota</taxon>
        <taxon>Hymenoptera</taxon>
        <taxon>Apocrita</taxon>
        <taxon>Aculeata</taxon>
        <taxon>Formicoidea</taxon>
        <taxon>Formicidae</taxon>
        <taxon>Myrmicinae</taxon>
        <taxon>Temnothorax</taxon>
    </lineage>
</organism>
<gene>
    <name evidence="1" type="ORF">DBV15_07554</name>
</gene>
<evidence type="ECO:0000313" key="2">
    <source>
        <dbReference type="Proteomes" id="UP000310200"/>
    </source>
</evidence>
<accession>A0A4S2KX78</accession>
<protein>
    <submittedName>
        <fullName evidence="1">Uncharacterized protein</fullName>
    </submittedName>
</protein>
<comment type="caution">
    <text evidence="1">The sequence shown here is derived from an EMBL/GenBank/DDBJ whole genome shotgun (WGS) entry which is preliminary data.</text>
</comment>
<proteinExistence type="predicted"/>
<keyword evidence="2" id="KW-1185">Reference proteome</keyword>
<evidence type="ECO:0000313" key="1">
    <source>
        <dbReference type="EMBL" id="TGZ52798.1"/>
    </source>
</evidence>
<name>A0A4S2KX78_9HYME</name>
<sequence>MSVINFYLGLIASAIASFIHAKWRQRALKLFENTERRDKTFSKDDSLITDIYRDHDARKARDALAALRRKKERQTKLHHWLAAKLTVDFDASHTGIPESMTDWELVNVRDHRILCSVMVERLSMVKSTHKILAKHVGGWIGKERFLSCLFLIPPQLNPKVKLSRLAIHYSRLTCRNYFADGKLPLKRQLESHKYAMRAAGLGVPPKTVPRPMPNDHKNYWLKNISKQVSIYLRPNSLIRPFHHSTGPELPAVWLISGCKSLNPRLNRRADWRAGREGTVVPLSLTYRVNKPSYNSYYCSAGGDTAKSSRACCGRAYKLAINASQTPRGRLQPPGPSTRAALEKDDFTTSYRGNTTLRVARKHHRFRQENGSGMTLQNFSKVKQRAPREQIPFWCGNVISTVASGIENRRREITGRGKRQKSAAFFERCDDVTFARSPRPYNRERAGLPTALLKLVTPTNKNDVSGGYYLAPMSRSDTNERWMRMLIKRSEDKLDLPLEIERAIRPSTRRRGIWTVHHLSMPEHVPPPGSPPRSCRSAVDAPAASLSCLCGNVCGTVACGQCHLHLIAPYDRT</sequence>
<dbReference type="EMBL" id="QBLH01001190">
    <property type="protein sequence ID" value="TGZ52798.1"/>
    <property type="molecule type" value="Genomic_DNA"/>
</dbReference>
<reference evidence="1 2" key="1">
    <citation type="journal article" date="2019" name="Philos. Trans. R. Soc. Lond., B, Biol. Sci.">
        <title>Ant behaviour and brain gene expression of defending hosts depend on the ecological success of the intruding social parasite.</title>
        <authorList>
            <person name="Kaur R."/>
            <person name="Stoldt M."/>
            <person name="Jongepier E."/>
            <person name="Feldmeyer B."/>
            <person name="Menzel F."/>
            <person name="Bornberg-Bauer E."/>
            <person name="Foitzik S."/>
        </authorList>
    </citation>
    <scope>NUCLEOTIDE SEQUENCE [LARGE SCALE GENOMIC DNA]</scope>
    <source>
        <tissue evidence="1">Whole body</tissue>
    </source>
</reference>